<dbReference type="Gene3D" id="3.40.50.620">
    <property type="entry name" value="HUPs"/>
    <property type="match status" value="1"/>
</dbReference>
<feature type="compositionally biased region" description="Polar residues" evidence="1">
    <location>
        <begin position="11"/>
        <end position="20"/>
    </location>
</feature>
<dbReference type="AlphaFoldDB" id="A0A397GTG5"/>
<dbReference type="PANTHER" id="PTHR31964:SF140">
    <property type="entry name" value="UNIVERSAL STRESS PROTEIN FAMILY PROTEIN"/>
    <property type="match status" value="1"/>
</dbReference>
<evidence type="ECO:0000313" key="4">
    <source>
        <dbReference type="Proteomes" id="UP000266861"/>
    </source>
</evidence>
<evidence type="ECO:0000256" key="1">
    <source>
        <dbReference type="SAM" id="MobiDB-lite"/>
    </source>
</evidence>
<dbReference type="STRING" id="1348612.A0A397GTG5"/>
<gene>
    <name evidence="3" type="ORF">Glove_433g15</name>
</gene>
<name>A0A397GTG5_9GLOM</name>
<dbReference type="OrthoDB" id="843225at2759"/>
<sequence length="210" mass="23383">MYVEPPYGADTTGTSTITDQPVGTVTTLTETKQRYTIPEDITSNQDAKTSNETNIARVIVIAIDQSNYSRNAFEWAKKNFLRSKTDLVVLVNARPISLAPGPYAMGASYMDFSEVMVELEDRHKVESHNLLHEYATKLKDEKFECKAIAMRGDAREEIVRKVSELNADALVLGSRGLGAIKRLIVGSVSDHCIHHCHCSVIVFKEHSKNV</sequence>
<dbReference type="CDD" id="cd23659">
    <property type="entry name" value="USP_At3g01520-like"/>
    <property type="match status" value="1"/>
</dbReference>
<dbReference type="PANTHER" id="PTHR31964">
    <property type="entry name" value="ADENINE NUCLEOTIDE ALPHA HYDROLASES-LIKE SUPERFAMILY PROTEIN"/>
    <property type="match status" value="1"/>
</dbReference>
<feature type="region of interest" description="Disordered" evidence="1">
    <location>
        <begin position="1"/>
        <end position="20"/>
    </location>
</feature>
<evidence type="ECO:0000313" key="3">
    <source>
        <dbReference type="EMBL" id="RHZ53897.1"/>
    </source>
</evidence>
<protein>
    <recommendedName>
        <fullName evidence="2">UspA domain-containing protein</fullName>
    </recommendedName>
</protein>
<reference evidence="3 4" key="1">
    <citation type="submission" date="2018-08" db="EMBL/GenBank/DDBJ databases">
        <title>Genome and evolution of the arbuscular mycorrhizal fungus Diversispora epigaea (formerly Glomus versiforme) and its bacterial endosymbionts.</title>
        <authorList>
            <person name="Sun X."/>
            <person name="Fei Z."/>
            <person name="Harrison M."/>
        </authorList>
    </citation>
    <scope>NUCLEOTIDE SEQUENCE [LARGE SCALE GENOMIC DNA]</scope>
    <source>
        <strain evidence="3 4">IT104</strain>
    </source>
</reference>
<organism evidence="3 4">
    <name type="scientific">Diversispora epigaea</name>
    <dbReference type="NCBI Taxonomy" id="1348612"/>
    <lineage>
        <taxon>Eukaryota</taxon>
        <taxon>Fungi</taxon>
        <taxon>Fungi incertae sedis</taxon>
        <taxon>Mucoromycota</taxon>
        <taxon>Glomeromycotina</taxon>
        <taxon>Glomeromycetes</taxon>
        <taxon>Diversisporales</taxon>
        <taxon>Diversisporaceae</taxon>
        <taxon>Diversispora</taxon>
    </lineage>
</organism>
<dbReference type="Proteomes" id="UP000266861">
    <property type="component" value="Unassembled WGS sequence"/>
</dbReference>
<dbReference type="SUPFAM" id="SSF52402">
    <property type="entry name" value="Adenine nucleotide alpha hydrolases-like"/>
    <property type="match status" value="1"/>
</dbReference>
<comment type="caution">
    <text evidence="3">The sequence shown here is derived from an EMBL/GenBank/DDBJ whole genome shotgun (WGS) entry which is preliminary data.</text>
</comment>
<dbReference type="Pfam" id="PF00582">
    <property type="entry name" value="Usp"/>
    <property type="match status" value="1"/>
</dbReference>
<proteinExistence type="predicted"/>
<dbReference type="InterPro" id="IPR006016">
    <property type="entry name" value="UspA"/>
</dbReference>
<dbReference type="EMBL" id="PQFF01000383">
    <property type="protein sequence ID" value="RHZ53897.1"/>
    <property type="molecule type" value="Genomic_DNA"/>
</dbReference>
<feature type="domain" description="UspA" evidence="2">
    <location>
        <begin position="57"/>
        <end position="204"/>
    </location>
</feature>
<accession>A0A397GTG5</accession>
<dbReference type="InterPro" id="IPR006015">
    <property type="entry name" value="Universal_stress_UspA"/>
</dbReference>
<dbReference type="InterPro" id="IPR014729">
    <property type="entry name" value="Rossmann-like_a/b/a_fold"/>
</dbReference>
<dbReference type="PRINTS" id="PR01438">
    <property type="entry name" value="UNVRSLSTRESS"/>
</dbReference>
<evidence type="ECO:0000259" key="2">
    <source>
        <dbReference type="Pfam" id="PF00582"/>
    </source>
</evidence>
<keyword evidence="4" id="KW-1185">Reference proteome</keyword>